<feature type="domain" description="Type II secretion system protein GspF" evidence="9">
    <location>
        <begin position="258"/>
        <end position="378"/>
    </location>
</feature>
<keyword evidence="11" id="KW-1185">Reference proteome</keyword>
<evidence type="ECO:0000256" key="5">
    <source>
        <dbReference type="ARBA" id="ARBA00022989"/>
    </source>
</evidence>
<dbReference type="Pfam" id="PF00482">
    <property type="entry name" value="T2SSF"/>
    <property type="match status" value="2"/>
</dbReference>
<reference evidence="10 11" key="1">
    <citation type="submission" date="2019-08" db="EMBL/GenBank/DDBJ databases">
        <title>Deep-cultivation of Planctomycetes and their phenomic and genomic characterization uncovers novel biology.</title>
        <authorList>
            <person name="Wiegand S."/>
            <person name="Jogler M."/>
            <person name="Boedeker C."/>
            <person name="Pinto D."/>
            <person name="Vollmers J."/>
            <person name="Rivas-Marin E."/>
            <person name="Kohn T."/>
            <person name="Peeters S.H."/>
            <person name="Heuer A."/>
            <person name="Rast P."/>
            <person name="Oberbeckmann S."/>
            <person name="Bunk B."/>
            <person name="Jeske O."/>
            <person name="Meyerdierks A."/>
            <person name="Storesund J.E."/>
            <person name="Kallscheuer N."/>
            <person name="Luecker S."/>
            <person name="Lage O.M."/>
            <person name="Pohl T."/>
            <person name="Merkel B.J."/>
            <person name="Hornburger P."/>
            <person name="Mueller R.-W."/>
            <person name="Bruemmer F."/>
            <person name="Labrenz M."/>
            <person name="Spormann A.M."/>
            <person name="Op den Camp H."/>
            <person name="Overmann J."/>
            <person name="Amann R."/>
            <person name="Jetten M.S.M."/>
            <person name="Mascher T."/>
            <person name="Medema M.H."/>
            <person name="Devos D.P."/>
            <person name="Kaster A.-K."/>
            <person name="Ovreas L."/>
            <person name="Rohde M."/>
            <person name="Galperin M.Y."/>
            <person name="Jogler C."/>
        </authorList>
    </citation>
    <scope>NUCLEOTIDE SEQUENCE [LARGE SCALE GENOMIC DNA]</scope>
    <source>
        <strain evidence="10 11">DSM 8797</strain>
    </source>
</reference>
<evidence type="ECO:0000259" key="9">
    <source>
        <dbReference type="Pfam" id="PF00482"/>
    </source>
</evidence>
<gene>
    <name evidence="10" type="primary">epsF_8</name>
    <name evidence="10" type="ORF">GmarT_58580</name>
</gene>
<dbReference type="InterPro" id="IPR003004">
    <property type="entry name" value="GspF/PilC"/>
</dbReference>
<name>A0ABX5YVR6_9PLAN</name>
<dbReference type="Proteomes" id="UP000322887">
    <property type="component" value="Chromosome"/>
</dbReference>
<sequence>MIAKSASKQQLNTWPHTGQEVKNPIPMLKSDKPRMPKISIASLVDLNDELIAMIRAGIPLDQGLRNAAAHLNRDSKQFIEQLALKIEEGSSLEEAIQLGADKLPPSYISLLKSAIRMGKLPEALSAYTSFARSRMELRQEIGMALLYPGIVLVMAFFLSLFACFIIFPKLLVIHQMFDLQNTPLMELVSKFFSFYQSWFLIVPLLLLILIISWKASRFTFLGTREQNTSLSRSVFSIIAYGWIPGYQKLILEMNYSTFTKMVSILLSYHVPLHESLVLAAESTGNSKLITESKLLSAKLKHGSSLPDVVRNSDFYPSFIKKMLIKNVHQNHLVRIFSEMSRVYKTRVSNRIDWAKRIIPVSLLVLIAGGITACYAIIVFLPFIELLKMLGSPSL</sequence>
<proteinExistence type="inferred from homology"/>
<dbReference type="InterPro" id="IPR018076">
    <property type="entry name" value="T2SS_GspF_dom"/>
</dbReference>
<evidence type="ECO:0000256" key="4">
    <source>
        <dbReference type="ARBA" id="ARBA00022692"/>
    </source>
</evidence>
<dbReference type="Gene3D" id="1.20.81.30">
    <property type="entry name" value="Type II secretion system (T2SS), domain F"/>
    <property type="match status" value="2"/>
</dbReference>
<evidence type="ECO:0000313" key="10">
    <source>
        <dbReference type="EMBL" id="QEG19949.1"/>
    </source>
</evidence>
<evidence type="ECO:0000256" key="2">
    <source>
        <dbReference type="ARBA" id="ARBA00005745"/>
    </source>
</evidence>
<dbReference type="InterPro" id="IPR042094">
    <property type="entry name" value="T2SS_GspF_sf"/>
</dbReference>
<dbReference type="EMBL" id="CP042910">
    <property type="protein sequence ID" value="QEG19949.1"/>
    <property type="molecule type" value="Genomic_DNA"/>
</dbReference>
<feature type="transmembrane region" description="Helical" evidence="8">
    <location>
        <begin position="187"/>
        <end position="211"/>
    </location>
</feature>
<keyword evidence="4 8" id="KW-0812">Transmembrane</keyword>
<evidence type="ECO:0000256" key="1">
    <source>
        <dbReference type="ARBA" id="ARBA00004651"/>
    </source>
</evidence>
<dbReference type="PANTHER" id="PTHR30012">
    <property type="entry name" value="GENERAL SECRETION PATHWAY PROTEIN"/>
    <property type="match status" value="1"/>
</dbReference>
<feature type="compositionally biased region" description="Polar residues" evidence="7">
    <location>
        <begin position="1"/>
        <end position="16"/>
    </location>
</feature>
<dbReference type="PANTHER" id="PTHR30012:SF0">
    <property type="entry name" value="TYPE II SECRETION SYSTEM PROTEIN F-RELATED"/>
    <property type="match status" value="1"/>
</dbReference>
<evidence type="ECO:0000256" key="7">
    <source>
        <dbReference type="SAM" id="MobiDB-lite"/>
    </source>
</evidence>
<feature type="domain" description="Type II secretion system protein GspF" evidence="9">
    <location>
        <begin position="49"/>
        <end position="168"/>
    </location>
</feature>
<comment type="similarity">
    <text evidence="2">Belongs to the GSP F family.</text>
</comment>
<feature type="region of interest" description="Disordered" evidence="7">
    <location>
        <begin position="1"/>
        <end position="29"/>
    </location>
</feature>
<evidence type="ECO:0000256" key="3">
    <source>
        <dbReference type="ARBA" id="ARBA00022475"/>
    </source>
</evidence>
<feature type="transmembrane region" description="Helical" evidence="8">
    <location>
        <begin position="144"/>
        <end position="167"/>
    </location>
</feature>
<keyword evidence="5 8" id="KW-1133">Transmembrane helix</keyword>
<keyword evidence="6 8" id="KW-0472">Membrane</keyword>
<evidence type="ECO:0000313" key="11">
    <source>
        <dbReference type="Proteomes" id="UP000322887"/>
    </source>
</evidence>
<organism evidence="10 11">
    <name type="scientific">Gimesia maris</name>
    <dbReference type="NCBI Taxonomy" id="122"/>
    <lineage>
        <taxon>Bacteria</taxon>
        <taxon>Pseudomonadati</taxon>
        <taxon>Planctomycetota</taxon>
        <taxon>Planctomycetia</taxon>
        <taxon>Planctomycetales</taxon>
        <taxon>Planctomycetaceae</taxon>
        <taxon>Gimesia</taxon>
    </lineage>
</organism>
<evidence type="ECO:0000256" key="8">
    <source>
        <dbReference type="SAM" id="Phobius"/>
    </source>
</evidence>
<evidence type="ECO:0000256" key="6">
    <source>
        <dbReference type="ARBA" id="ARBA00023136"/>
    </source>
</evidence>
<keyword evidence="3" id="KW-1003">Cell membrane</keyword>
<feature type="transmembrane region" description="Helical" evidence="8">
    <location>
        <begin position="360"/>
        <end position="383"/>
    </location>
</feature>
<accession>A0ABX5YVR6</accession>
<comment type="subcellular location">
    <subcellularLocation>
        <location evidence="1">Cell membrane</location>
        <topology evidence="1">Multi-pass membrane protein</topology>
    </subcellularLocation>
</comment>
<protein>
    <submittedName>
        <fullName evidence="10">Type II secretion system protein F</fullName>
    </submittedName>
</protein>